<evidence type="ECO:0000313" key="4">
    <source>
        <dbReference type="Proteomes" id="UP000294958"/>
    </source>
</evidence>
<gene>
    <name evidence="1" type="ORF">BG36_11175</name>
    <name evidence="2" type="ORF">DES43_1771</name>
</gene>
<organism evidence="1 3">
    <name type="scientific">Aquamicrobium defluvii</name>
    <dbReference type="NCBI Taxonomy" id="69279"/>
    <lineage>
        <taxon>Bacteria</taxon>
        <taxon>Pseudomonadati</taxon>
        <taxon>Pseudomonadota</taxon>
        <taxon>Alphaproteobacteria</taxon>
        <taxon>Hyphomicrobiales</taxon>
        <taxon>Phyllobacteriaceae</taxon>
        <taxon>Aquamicrobium</taxon>
    </lineage>
</organism>
<keyword evidence="4" id="KW-1185">Reference proteome</keyword>
<sequence>MREIAFLQICNFRPRRAAAKNLIAMGMTAERRDHLLHVQGLLHERTVNRLQVRGGFCGDLLAKSDEKVQALEMVWPFAVAEWQTMNDLGAVASCVEIRVARSPA</sequence>
<accession>A0A011UDL0</accession>
<comment type="caution">
    <text evidence="1">The sequence shown here is derived from an EMBL/GenBank/DDBJ whole genome shotgun (WGS) entry which is preliminary data.</text>
</comment>
<reference evidence="2 4" key="2">
    <citation type="submission" date="2019-03" db="EMBL/GenBank/DDBJ databases">
        <title>Genomic Encyclopedia of Type Strains, Phase IV (KMG-IV): sequencing the most valuable type-strain genomes for metagenomic binning, comparative biology and taxonomic classification.</title>
        <authorList>
            <person name="Goeker M."/>
        </authorList>
    </citation>
    <scope>NUCLEOTIDE SEQUENCE [LARGE SCALE GENOMIC DNA]</scope>
    <source>
        <strain evidence="2 4">DSM 11603</strain>
    </source>
</reference>
<proteinExistence type="predicted"/>
<evidence type="ECO:0000313" key="3">
    <source>
        <dbReference type="Proteomes" id="UP000019849"/>
    </source>
</evidence>
<dbReference type="AlphaFoldDB" id="A0A011UDL0"/>
<reference evidence="1 3" key="1">
    <citation type="submission" date="2014-02" db="EMBL/GenBank/DDBJ databases">
        <title>Aquamicrobium defluvii Genome sequencing.</title>
        <authorList>
            <person name="Wang X."/>
        </authorList>
    </citation>
    <scope>NUCLEOTIDE SEQUENCE [LARGE SCALE GENOMIC DNA]</scope>
    <source>
        <strain evidence="1 3">W13Z1</strain>
    </source>
</reference>
<dbReference type="Proteomes" id="UP000294958">
    <property type="component" value="Unassembled WGS sequence"/>
</dbReference>
<dbReference type="HOGENOM" id="CLU_2244346_0_0_5"/>
<dbReference type="EMBL" id="SNZF01000077">
    <property type="protein sequence ID" value="TDR27049.1"/>
    <property type="molecule type" value="Genomic_DNA"/>
</dbReference>
<evidence type="ECO:0000313" key="1">
    <source>
        <dbReference type="EMBL" id="EXL04018.1"/>
    </source>
</evidence>
<dbReference type="Proteomes" id="UP000019849">
    <property type="component" value="Unassembled WGS sequence"/>
</dbReference>
<evidence type="ECO:0000313" key="2">
    <source>
        <dbReference type="EMBL" id="TDR27049.1"/>
    </source>
</evidence>
<dbReference type="EMBL" id="JENY01000023">
    <property type="protein sequence ID" value="EXL04018.1"/>
    <property type="molecule type" value="Genomic_DNA"/>
</dbReference>
<protein>
    <submittedName>
        <fullName evidence="1">Uncharacterized protein</fullName>
    </submittedName>
</protein>
<name>A0A011UDL0_9HYPH</name>